<accession>A0A3D8J5X4</accession>
<comment type="caution">
    <text evidence="13">The sequence shown here is derived from an EMBL/GenBank/DDBJ whole genome shotgun (WGS) entry which is preliminary data.</text>
</comment>
<dbReference type="RefSeq" id="WP_115579408.1">
    <property type="nucleotide sequence ID" value="NZ_NXLX01000017.1"/>
</dbReference>
<evidence type="ECO:0000256" key="8">
    <source>
        <dbReference type="ARBA" id="ARBA00023239"/>
    </source>
</evidence>
<evidence type="ECO:0000256" key="7">
    <source>
        <dbReference type="ARBA" id="ARBA00023102"/>
    </source>
</evidence>
<comment type="subcellular location">
    <subcellularLocation>
        <location evidence="1 11">Cytoplasm</location>
    </subcellularLocation>
</comment>
<dbReference type="InterPro" id="IPR006062">
    <property type="entry name" value="His_biosynth"/>
</dbReference>
<dbReference type="AlphaFoldDB" id="A0A3D8J5X4"/>
<dbReference type="EMBL" id="NXLX01000017">
    <property type="protein sequence ID" value="RDU72650.1"/>
    <property type="molecule type" value="Genomic_DNA"/>
</dbReference>
<keyword evidence="7 11" id="KW-0368">Histidine biosynthesis</keyword>
<dbReference type="GO" id="GO:0005737">
    <property type="term" value="C:cytoplasm"/>
    <property type="evidence" value="ECO:0007669"/>
    <property type="project" value="UniProtKB-SubCell"/>
</dbReference>
<dbReference type="Gene3D" id="3.20.20.70">
    <property type="entry name" value="Aldolase class I"/>
    <property type="match status" value="1"/>
</dbReference>
<evidence type="ECO:0000256" key="2">
    <source>
        <dbReference type="ARBA" id="ARBA00005091"/>
    </source>
</evidence>
<evidence type="ECO:0000313" key="14">
    <source>
        <dbReference type="Proteomes" id="UP000256695"/>
    </source>
</evidence>
<evidence type="ECO:0000256" key="3">
    <source>
        <dbReference type="ARBA" id="ARBA00009667"/>
    </source>
</evidence>
<dbReference type="InterPro" id="IPR004651">
    <property type="entry name" value="HisF"/>
</dbReference>
<comment type="subunit">
    <text evidence="4 11">Heterodimer of HisH and HisF.</text>
</comment>
<dbReference type="GO" id="GO:0016829">
    <property type="term" value="F:lyase activity"/>
    <property type="evidence" value="ECO:0007669"/>
    <property type="project" value="UniProtKB-KW"/>
</dbReference>
<dbReference type="InterPro" id="IPR011060">
    <property type="entry name" value="RibuloseP-bd_barrel"/>
</dbReference>
<evidence type="ECO:0000256" key="12">
    <source>
        <dbReference type="RuleBase" id="RU003657"/>
    </source>
</evidence>
<dbReference type="Proteomes" id="UP000256695">
    <property type="component" value="Unassembled WGS sequence"/>
</dbReference>
<dbReference type="UniPathway" id="UPA00031">
    <property type="reaction ID" value="UER00010"/>
</dbReference>
<dbReference type="FunFam" id="3.20.20.70:FF:000006">
    <property type="entry name" value="Imidazole glycerol phosphate synthase subunit HisF"/>
    <property type="match status" value="1"/>
</dbReference>
<gene>
    <name evidence="11" type="primary">hisF</name>
    <name evidence="13" type="ORF">CQA57_06400</name>
</gene>
<keyword evidence="8 11" id="KW-0456">Lyase</keyword>
<dbReference type="CDD" id="cd04731">
    <property type="entry name" value="HisF"/>
    <property type="match status" value="1"/>
</dbReference>
<feature type="active site" evidence="11">
    <location>
        <position position="132"/>
    </location>
</feature>
<reference evidence="13 14" key="1">
    <citation type="submission" date="2018-04" db="EMBL/GenBank/DDBJ databases">
        <title>Novel Campyloabacter and Helicobacter Species and Strains.</title>
        <authorList>
            <person name="Mannion A.J."/>
            <person name="Shen Z."/>
            <person name="Fox J.G."/>
        </authorList>
    </citation>
    <scope>NUCLEOTIDE SEQUENCE [LARGE SCALE GENOMIC DNA]</scope>
    <source>
        <strain evidence="13 14">MIT 04-9362</strain>
    </source>
</reference>
<evidence type="ECO:0000256" key="1">
    <source>
        <dbReference type="ARBA" id="ARBA00004496"/>
    </source>
</evidence>
<dbReference type="PANTHER" id="PTHR21235:SF2">
    <property type="entry name" value="IMIDAZOLE GLYCEROL PHOSPHATE SYNTHASE HISHF"/>
    <property type="match status" value="1"/>
</dbReference>
<comment type="similarity">
    <text evidence="3 11 12">Belongs to the HisA/HisF family.</text>
</comment>
<evidence type="ECO:0000256" key="4">
    <source>
        <dbReference type="ARBA" id="ARBA00011152"/>
    </source>
</evidence>
<evidence type="ECO:0000256" key="9">
    <source>
        <dbReference type="ARBA" id="ARBA00025475"/>
    </source>
</evidence>
<keyword evidence="5 11" id="KW-0963">Cytoplasm</keyword>
<feature type="active site" evidence="11">
    <location>
        <position position="13"/>
    </location>
</feature>
<dbReference type="Pfam" id="PF00977">
    <property type="entry name" value="His_biosynth"/>
    <property type="match status" value="1"/>
</dbReference>
<comment type="function">
    <text evidence="9 11">IGPS catalyzes the conversion of PRFAR and glutamine to IGP, AICAR and glutamate. The HisF subunit catalyzes the cyclization activity that produces IGP and AICAR from PRFAR using the ammonia provided by the HisH subunit.</text>
</comment>
<dbReference type="InterPro" id="IPR013785">
    <property type="entry name" value="Aldolase_TIM"/>
</dbReference>
<comment type="catalytic activity">
    <reaction evidence="10 11">
        <text>5-[(5-phospho-1-deoxy-D-ribulos-1-ylimino)methylamino]-1-(5-phospho-beta-D-ribosyl)imidazole-4-carboxamide + L-glutamine = D-erythro-1-(imidazol-4-yl)glycerol 3-phosphate + 5-amino-1-(5-phospho-beta-D-ribosyl)imidazole-4-carboxamide + L-glutamate + H(+)</text>
        <dbReference type="Rhea" id="RHEA:24793"/>
        <dbReference type="ChEBI" id="CHEBI:15378"/>
        <dbReference type="ChEBI" id="CHEBI:29985"/>
        <dbReference type="ChEBI" id="CHEBI:58278"/>
        <dbReference type="ChEBI" id="CHEBI:58359"/>
        <dbReference type="ChEBI" id="CHEBI:58475"/>
        <dbReference type="ChEBI" id="CHEBI:58525"/>
        <dbReference type="EC" id="4.3.2.10"/>
    </reaction>
</comment>
<keyword evidence="6 11" id="KW-0028">Amino-acid biosynthesis</keyword>
<evidence type="ECO:0000256" key="6">
    <source>
        <dbReference type="ARBA" id="ARBA00022605"/>
    </source>
</evidence>
<protein>
    <recommendedName>
        <fullName evidence="11">Imidazole glycerol phosphate synthase subunit HisF</fullName>
        <ecNumber evidence="11">4.3.2.10</ecNumber>
    </recommendedName>
    <alternativeName>
        <fullName evidence="11">IGP synthase cyclase subunit</fullName>
    </alternativeName>
    <alternativeName>
        <fullName evidence="11">IGP synthase subunit HisF</fullName>
    </alternativeName>
    <alternativeName>
        <fullName evidence="11">ImGP synthase subunit HisF</fullName>
        <shortName evidence="11">IGPS subunit HisF</shortName>
    </alternativeName>
</protein>
<dbReference type="InterPro" id="IPR050064">
    <property type="entry name" value="IGPS_HisA/HisF"/>
</dbReference>
<evidence type="ECO:0000256" key="10">
    <source>
        <dbReference type="ARBA" id="ARBA00047838"/>
    </source>
</evidence>
<sequence length="261" mass="28358">MENLAKRIIPCLDVDCGRVVKGVNFEGLREMGDPVAMAKKYNQAGADELVLLDISASLENRSVMLDVVKNVAKEVFIPLTVGGGISQLEHINELLHIGVDKVSLNSFAVKNPQFITEGAKKFGSQCIVIAIDVKKTLQTKSGWSVFIKGGKEDTHKDLGEWAKEVCDRGAGEILLTSMDCDGVKNGFDVECLEFMSKIVNVPVIASGGAGKKEDFLDIFKKNASGKSLADAGLAASIFHNDEITIKDLKNYLFENKIPVRI</sequence>
<name>A0A3D8J5X4_9HELI</name>
<evidence type="ECO:0000256" key="5">
    <source>
        <dbReference type="ARBA" id="ARBA00022490"/>
    </source>
</evidence>
<dbReference type="HAMAP" id="MF_01013">
    <property type="entry name" value="HisF"/>
    <property type="match status" value="1"/>
</dbReference>
<dbReference type="OrthoDB" id="9807749at2"/>
<dbReference type="GO" id="GO:0000105">
    <property type="term" value="P:L-histidine biosynthetic process"/>
    <property type="evidence" value="ECO:0007669"/>
    <property type="project" value="UniProtKB-UniRule"/>
</dbReference>
<dbReference type="EC" id="4.3.2.10" evidence="11"/>
<keyword evidence="14" id="KW-1185">Reference proteome</keyword>
<proteinExistence type="inferred from homology"/>
<evidence type="ECO:0000313" key="13">
    <source>
        <dbReference type="EMBL" id="RDU72650.1"/>
    </source>
</evidence>
<evidence type="ECO:0000256" key="11">
    <source>
        <dbReference type="HAMAP-Rule" id="MF_01013"/>
    </source>
</evidence>
<organism evidence="13 14">
    <name type="scientific">Helicobacter anseris</name>
    <dbReference type="NCBI Taxonomy" id="375926"/>
    <lineage>
        <taxon>Bacteria</taxon>
        <taxon>Pseudomonadati</taxon>
        <taxon>Campylobacterota</taxon>
        <taxon>Epsilonproteobacteria</taxon>
        <taxon>Campylobacterales</taxon>
        <taxon>Helicobacteraceae</taxon>
        <taxon>Helicobacter</taxon>
    </lineage>
</organism>
<comment type="pathway">
    <text evidence="2 11">Amino-acid biosynthesis; L-histidine biosynthesis; L-histidine from 5-phospho-alpha-D-ribose 1-diphosphate: step 5/9.</text>
</comment>
<dbReference type="NCBIfam" id="TIGR00735">
    <property type="entry name" value="hisF"/>
    <property type="match status" value="1"/>
</dbReference>
<dbReference type="SUPFAM" id="SSF51366">
    <property type="entry name" value="Ribulose-phoshate binding barrel"/>
    <property type="match status" value="1"/>
</dbReference>
<dbReference type="PANTHER" id="PTHR21235">
    <property type="entry name" value="IMIDAZOLE GLYCEROL PHOSPHATE SYNTHASE SUBUNIT HISF/H IGP SYNTHASE SUBUNIT HISF/H"/>
    <property type="match status" value="1"/>
</dbReference>
<dbReference type="GO" id="GO:0000107">
    <property type="term" value="F:imidazoleglycerol-phosphate synthase activity"/>
    <property type="evidence" value="ECO:0007669"/>
    <property type="project" value="UniProtKB-UniRule"/>
</dbReference>